<feature type="domain" description="Carrier" evidence="1">
    <location>
        <begin position="9"/>
        <end position="87"/>
    </location>
</feature>
<reference evidence="2 3" key="1">
    <citation type="submission" date="2022-08" db="EMBL/GenBank/DDBJ databases">
        <authorList>
            <person name="Somphong A."/>
            <person name="Phongsopitanun W."/>
        </authorList>
    </citation>
    <scope>NUCLEOTIDE SEQUENCE [LARGE SCALE GENOMIC DNA]</scope>
    <source>
        <strain evidence="2 3">LP11</strain>
    </source>
</reference>
<protein>
    <submittedName>
        <fullName evidence="2">Acyl carrier protein</fullName>
    </submittedName>
</protein>
<dbReference type="InterPro" id="IPR036736">
    <property type="entry name" value="ACP-like_sf"/>
</dbReference>
<gene>
    <name evidence="2" type="ORF">NX794_21255</name>
</gene>
<proteinExistence type="predicted"/>
<evidence type="ECO:0000259" key="1">
    <source>
        <dbReference type="PROSITE" id="PS50075"/>
    </source>
</evidence>
<comment type="caution">
    <text evidence="2">The sequence shown here is derived from an EMBL/GenBank/DDBJ whole genome shotgun (WGS) entry which is preliminary data.</text>
</comment>
<sequence length="102" mass="11248">MKDQPSGDPPPDDVLAELRAFFGQVFPGIDLGADDDYFRQGNADSLFALELVTFVEQHFRVGIDVEDLDLDNFRTLGRTTAFVHRKRAGAAVERRPGGPGND</sequence>
<dbReference type="Gene3D" id="1.10.1200.10">
    <property type="entry name" value="ACP-like"/>
    <property type="match status" value="1"/>
</dbReference>
<accession>A0ABT2B705</accession>
<evidence type="ECO:0000313" key="2">
    <source>
        <dbReference type="EMBL" id="MCS0603723.1"/>
    </source>
</evidence>
<dbReference type="Proteomes" id="UP001205612">
    <property type="component" value="Unassembled WGS sequence"/>
</dbReference>
<dbReference type="PROSITE" id="PS50075">
    <property type="entry name" value="CARRIER"/>
    <property type="match status" value="1"/>
</dbReference>
<dbReference type="EMBL" id="JANUGP010000016">
    <property type="protein sequence ID" value="MCS0603723.1"/>
    <property type="molecule type" value="Genomic_DNA"/>
</dbReference>
<name>A0ABT2B705_9ACTN</name>
<evidence type="ECO:0000313" key="3">
    <source>
        <dbReference type="Proteomes" id="UP001205612"/>
    </source>
</evidence>
<keyword evidence="3" id="KW-1185">Reference proteome</keyword>
<dbReference type="RefSeq" id="WP_258780219.1">
    <property type="nucleotide sequence ID" value="NZ_JANUGP010000016.1"/>
</dbReference>
<dbReference type="SUPFAM" id="SSF47336">
    <property type="entry name" value="ACP-like"/>
    <property type="match status" value="1"/>
</dbReference>
<organism evidence="2 3">
    <name type="scientific">Streptomyces pyxinicus</name>
    <dbReference type="NCBI Taxonomy" id="2970331"/>
    <lineage>
        <taxon>Bacteria</taxon>
        <taxon>Bacillati</taxon>
        <taxon>Actinomycetota</taxon>
        <taxon>Actinomycetes</taxon>
        <taxon>Kitasatosporales</taxon>
        <taxon>Streptomycetaceae</taxon>
        <taxon>Streptomyces</taxon>
    </lineage>
</organism>
<dbReference type="Pfam" id="PF00550">
    <property type="entry name" value="PP-binding"/>
    <property type="match status" value="1"/>
</dbReference>
<dbReference type="InterPro" id="IPR009081">
    <property type="entry name" value="PP-bd_ACP"/>
</dbReference>